<feature type="domain" description="HTH arsR-type" evidence="1">
    <location>
        <begin position="12"/>
        <end position="106"/>
    </location>
</feature>
<dbReference type="GO" id="GO:0003700">
    <property type="term" value="F:DNA-binding transcription factor activity"/>
    <property type="evidence" value="ECO:0007669"/>
    <property type="project" value="InterPro"/>
</dbReference>
<dbReference type="PANTHER" id="PTHR38600">
    <property type="entry name" value="TRANSCRIPTIONAL REGULATORY PROTEIN"/>
    <property type="match status" value="1"/>
</dbReference>
<name>A0A1L2ZNT8_9MICC</name>
<dbReference type="SUPFAM" id="SSF46785">
    <property type="entry name" value="Winged helix' DNA-binding domain"/>
    <property type="match status" value="1"/>
</dbReference>
<dbReference type="InterPro" id="IPR036388">
    <property type="entry name" value="WH-like_DNA-bd_sf"/>
</dbReference>
<dbReference type="STRING" id="556325.BHE16_07075"/>
<dbReference type="CDD" id="cd00090">
    <property type="entry name" value="HTH_ARSR"/>
    <property type="match status" value="1"/>
</dbReference>
<dbReference type="InterPro" id="IPR001845">
    <property type="entry name" value="HTH_ArsR_DNA-bd_dom"/>
</dbReference>
<dbReference type="Gene3D" id="1.10.10.10">
    <property type="entry name" value="Winged helix-like DNA-binding domain superfamily/Winged helix DNA-binding domain"/>
    <property type="match status" value="1"/>
</dbReference>
<protein>
    <submittedName>
        <fullName evidence="2">Transcriptional regulator</fullName>
    </submittedName>
</protein>
<dbReference type="Pfam" id="PF01022">
    <property type="entry name" value="HTH_5"/>
    <property type="match status" value="1"/>
</dbReference>
<dbReference type="OrthoDB" id="9806976at2"/>
<reference evidence="2 3" key="1">
    <citation type="submission" date="2016-11" db="EMBL/GenBank/DDBJ databases">
        <title>Genome sequencing of Zhihengliuella aestuarii B18 antagonistic to Plasmodiophora brassicae.</title>
        <authorList>
            <person name="Luo Y."/>
        </authorList>
    </citation>
    <scope>NUCLEOTIDE SEQUENCE [LARGE SCALE GENOMIC DNA]</scope>
    <source>
        <strain evidence="2 3">B18</strain>
    </source>
</reference>
<dbReference type="PANTHER" id="PTHR38600:SF2">
    <property type="entry name" value="SLL0088 PROTEIN"/>
    <property type="match status" value="1"/>
</dbReference>
<evidence type="ECO:0000259" key="1">
    <source>
        <dbReference type="PROSITE" id="PS50987"/>
    </source>
</evidence>
<dbReference type="SMART" id="SM00418">
    <property type="entry name" value="HTH_ARSR"/>
    <property type="match status" value="1"/>
</dbReference>
<gene>
    <name evidence="2" type="ORF">BHE16_07075</name>
</gene>
<organism evidence="2 3">
    <name type="scientific">Neomicrococcus aestuarii</name>
    <dbReference type="NCBI Taxonomy" id="556325"/>
    <lineage>
        <taxon>Bacteria</taxon>
        <taxon>Bacillati</taxon>
        <taxon>Actinomycetota</taxon>
        <taxon>Actinomycetes</taxon>
        <taxon>Micrococcales</taxon>
        <taxon>Micrococcaceae</taxon>
        <taxon>Neomicrococcus</taxon>
    </lineage>
</organism>
<dbReference type="NCBIfam" id="NF033788">
    <property type="entry name" value="HTH_metalloreg"/>
    <property type="match status" value="1"/>
</dbReference>
<dbReference type="InterPro" id="IPR011991">
    <property type="entry name" value="ArsR-like_HTH"/>
</dbReference>
<keyword evidence="3" id="KW-1185">Reference proteome</keyword>
<dbReference type="EMBL" id="CP018135">
    <property type="protein sequence ID" value="APF40810.1"/>
    <property type="molecule type" value="Genomic_DNA"/>
</dbReference>
<proteinExistence type="predicted"/>
<dbReference type="PROSITE" id="PS50987">
    <property type="entry name" value="HTH_ARSR_2"/>
    <property type="match status" value="1"/>
</dbReference>
<dbReference type="InterPro" id="IPR036390">
    <property type="entry name" value="WH_DNA-bd_sf"/>
</dbReference>
<dbReference type="KEGG" id="nae:BHE16_07075"/>
<dbReference type="RefSeq" id="WP_071894287.1">
    <property type="nucleotide sequence ID" value="NZ_CP018135.1"/>
</dbReference>
<dbReference type="PRINTS" id="PR00778">
    <property type="entry name" value="HTHARSR"/>
</dbReference>
<dbReference type="Proteomes" id="UP000183530">
    <property type="component" value="Chromosome"/>
</dbReference>
<evidence type="ECO:0000313" key="3">
    <source>
        <dbReference type="Proteomes" id="UP000183530"/>
    </source>
</evidence>
<evidence type="ECO:0000313" key="2">
    <source>
        <dbReference type="EMBL" id="APF40810.1"/>
    </source>
</evidence>
<accession>A0A1L2ZNT8</accession>
<sequence length="135" mass="15208">MVTHPAPAVKDPFDLSDDEVNRIFRALADATRRDIVRRVLTDEATVSELAVDYNMSFAAVQKHVTVLETAGLVTKHAQGRERYVRGNPETIKKAQSLLDEFEQIWRSRISRLDAFLAEEPAHQPPINPSPTTTKD</sequence>
<dbReference type="AlphaFoldDB" id="A0A1L2ZNT8"/>